<gene>
    <name evidence="3" type="ORF">OF850_07450</name>
</gene>
<dbReference type="Pfam" id="PF03401">
    <property type="entry name" value="TctC"/>
    <property type="match status" value="1"/>
</dbReference>
<name>A0ABT3NTH6_9PROT</name>
<keyword evidence="4" id="KW-1185">Reference proteome</keyword>
<feature type="signal peptide" evidence="2">
    <location>
        <begin position="1"/>
        <end position="20"/>
    </location>
</feature>
<feature type="chain" id="PRO_5046824825" evidence="2">
    <location>
        <begin position="21"/>
        <end position="318"/>
    </location>
</feature>
<evidence type="ECO:0000256" key="1">
    <source>
        <dbReference type="ARBA" id="ARBA00006987"/>
    </source>
</evidence>
<dbReference type="Proteomes" id="UP001526430">
    <property type="component" value="Unassembled WGS sequence"/>
</dbReference>
<proteinExistence type="inferred from homology"/>
<dbReference type="InterPro" id="IPR005064">
    <property type="entry name" value="BUG"/>
</dbReference>
<evidence type="ECO:0000313" key="4">
    <source>
        <dbReference type="Proteomes" id="UP001526430"/>
    </source>
</evidence>
<organism evidence="3 4">
    <name type="scientific">Sabulicella glaciei</name>
    <dbReference type="NCBI Taxonomy" id="2984948"/>
    <lineage>
        <taxon>Bacteria</taxon>
        <taxon>Pseudomonadati</taxon>
        <taxon>Pseudomonadota</taxon>
        <taxon>Alphaproteobacteria</taxon>
        <taxon>Acetobacterales</taxon>
        <taxon>Acetobacteraceae</taxon>
        <taxon>Sabulicella</taxon>
    </lineage>
</organism>
<dbReference type="PANTHER" id="PTHR42928">
    <property type="entry name" value="TRICARBOXYLATE-BINDING PROTEIN"/>
    <property type="match status" value="1"/>
</dbReference>
<dbReference type="PIRSF" id="PIRSF017082">
    <property type="entry name" value="YflP"/>
    <property type="match status" value="1"/>
</dbReference>
<dbReference type="SUPFAM" id="SSF53850">
    <property type="entry name" value="Periplasmic binding protein-like II"/>
    <property type="match status" value="1"/>
</dbReference>
<dbReference type="Gene3D" id="3.40.190.10">
    <property type="entry name" value="Periplasmic binding protein-like II"/>
    <property type="match status" value="1"/>
</dbReference>
<reference evidence="3 4" key="1">
    <citation type="submission" date="2022-10" db="EMBL/GenBank/DDBJ databases">
        <title>Roseococcus glaciei nov., sp. nov., isolated from glacier.</title>
        <authorList>
            <person name="Liu Q."/>
            <person name="Xin Y.-H."/>
        </authorList>
    </citation>
    <scope>NUCLEOTIDE SEQUENCE [LARGE SCALE GENOMIC DNA]</scope>
    <source>
        <strain evidence="3 4">MDT2-1-1</strain>
    </source>
</reference>
<keyword evidence="2" id="KW-0732">Signal</keyword>
<dbReference type="Gene3D" id="3.40.190.150">
    <property type="entry name" value="Bordetella uptake gene, domain 1"/>
    <property type="match status" value="1"/>
</dbReference>
<accession>A0ABT3NTH6</accession>
<dbReference type="PANTHER" id="PTHR42928:SF5">
    <property type="entry name" value="BLR1237 PROTEIN"/>
    <property type="match status" value="1"/>
</dbReference>
<dbReference type="RefSeq" id="WP_301589351.1">
    <property type="nucleotide sequence ID" value="NZ_JAPFQI010000003.1"/>
</dbReference>
<sequence length="318" mass="33473">MRRRTLLAAAGAALAAPAFAAWPERGIRLVVPFGAGGPLDTLARLLAPLMSEDLGQPVVVENRTGAGGAIGSAEVARSAPDGYTALMAGVNLPVIPLLSRNPAFRMEDLAPLSRLAVIPHVMVVPASLPVSTVAEFVAYAKARPGRLSFASFGVTTSNHFAGELMNIRAGIDLTHVPYRGGAAAITDLLAGRVAYMFSTLPDALPFLREGQLKPLAAIHTERLRWLPDVPTLAEQGFPDVVSESAFGLLLRAGTPEAIQLRLGDAARRALASAPLRERLDGMGMVPVGSSGAEFAALIDRDIRAFSDIIRRTGMTSLD</sequence>
<dbReference type="InterPro" id="IPR042100">
    <property type="entry name" value="Bug_dom1"/>
</dbReference>
<evidence type="ECO:0000256" key="2">
    <source>
        <dbReference type="SAM" id="SignalP"/>
    </source>
</evidence>
<dbReference type="EMBL" id="JAPFQI010000003">
    <property type="protein sequence ID" value="MCW8085457.1"/>
    <property type="molecule type" value="Genomic_DNA"/>
</dbReference>
<dbReference type="CDD" id="cd07012">
    <property type="entry name" value="PBP2_Bug_TTT"/>
    <property type="match status" value="1"/>
</dbReference>
<comment type="caution">
    <text evidence="3">The sequence shown here is derived from an EMBL/GenBank/DDBJ whole genome shotgun (WGS) entry which is preliminary data.</text>
</comment>
<evidence type="ECO:0000313" key="3">
    <source>
        <dbReference type="EMBL" id="MCW8085457.1"/>
    </source>
</evidence>
<comment type="similarity">
    <text evidence="1">Belongs to the UPF0065 (bug) family.</text>
</comment>
<protein>
    <submittedName>
        <fullName evidence="3">Tripartite tricarboxylate transporter substrate binding protein</fullName>
    </submittedName>
</protein>